<name>A0A9Q0NDV3_9DIPT</name>
<dbReference type="Proteomes" id="UP001151699">
    <property type="component" value="Chromosome A"/>
</dbReference>
<dbReference type="EMBL" id="WJQU01000001">
    <property type="protein sequence ID" value="KAJ6648521.1"/>
    <property type="molecule type" value="Genomic_DNA"/>
</dbReference>
<evidence type="ECO:0000313" key="1">
    <source>
        <dbReference type="EMBL" id="KAJ6648521.1"/>
    </source>
</evidence>
<dbReference type="AlphaFoldDB" id="A0A9Q0NDV3"/>
<organism evidence="1 2">
    <name type="scientific">Pseudolycoriella hygida</name>
    <dbReference type="NCBI Taxonomy" id="35572"/>
    <lineage>
        <taxon>Eukaryota</taxon>
        <taxon>Metazoa</taxon>
        <taxon>Ecdysozoa</taxon>
        <taxon>Arthropoda</taxon>
        <taxon>Hexapoda</taxon>
        <taxon>Insecta</taxon>
        <taxon>Pterygota</taxon>
        <taxon>Neoptera</taxon>
        <taxon>Endopterygota</taxon>
        <taxon>Diptera</taxon>
        <taxon>Nematocera</taxon>
        <taxon>Sciaroidea</taxon>
        <taxon>Sciaridae</taxon>
        <taxon>Pseudolycoriella</taxon>
    </lineage>
</organism>
<gene>
    <name evidence="1" type="ORF">Bhyg_03751</name>
</gene>
<keyword evidence="2" id="KW-1185">Reference proteome</keyword>
<proteinExistence type="predicted"/>
<protein>
    <submittedName>
        <fullName evidence="1">Uncharacterized protein</fullName>
    </submittedName>
</protein>
<dbReference type="OrthoDB" id="6380740at2759"/>
<dbReference type="GO" id="GO:0009890">
    <property type="term" value="P:negative regulation of biosynthetic process"/>
    <property type="evidence" value="ECO:0007669"/>
    <property type="project" value="InterPro"/>
</dbReference>
<accession>A0A9Q0NDV3</accession>
<dbReference type="Gene3D" id="3.30.1410.10">
    <property type="entry name" value="GTP cyclohydrolase I feedback regulatory protein GFRP"/>
    <property type="match status" value="1"/>
</dbReference>
<comment type="caution">
    <text evidence="1">The sequence shown here is derived from an EMBL/GenBank/DDBJ whole genome shotgun (WGS) entry which is preliminary data.</text>
</comment>
<reference evidence="1" key="1">
    <citation type="submission" date="2022-07" db="EMBL/GenBank/DDBJ databases">
        <authorList>
            <person name="Trinca V."/>
            <person name="Uliana J.V.C."/>
            <person name="Torres T.T."/>
            <person name="Ward R.J."/>
            <person name="Monesi N."/>
        </authorList>
    </citation>
    <scope>NUCLEOTIDE SEQUENCE</scope>
    <source>
        <strain evidence="1">HSMRA1968</strain>
        <tissue evidence="1">Whole embryos</tissue>
    </source>
</reference>
<evidence type="ECO:0000313" key="2">
    <source>
        <dbReference type="Proteomes" id="UP001151699"/>
    </source>
</evidence>
<sequence>MSETLQQNVVTVAVPPIEGTYFYVAVKGSLHATDSSVFGLNRDESAALAKRFSNTSIGIVNGISIKGAPMAVINSLSQLGYKVVCSTGETEVIWTMAREV</sequence>
<dbReference type="InterPro" id="IPR036717">
    <property type="entry name" value="GFRP_sf"/>
</dbReference>